<reference evidence="1" key="2">
    <citation type="journal article" date="2015" name="Fish Shellfish Immunol.">
        <title>Early steps in the European eel (Anguilla anguilla)-Vibrio vulnificus interaction in the gills: Role of the RtxA13 toxin.</title>
        <authorList>
            <person name="Callol A."/>
            <person name="Pajuelo D."/>
            <person name="Ebbesson L."/>
            <person name="Teles M."/>
            <person name="MacKenzie S."/>
            <person name="Amaro C."/>
        </authorList>
    </citation>
    <scope>NUCLEOTIDE SEQUENCE</scope>
</reference>
<evidence type="ECO:0000313" key="1">
    <source>
        <dbReference type="EMBL" id="JAH28561.1"/>
    </source>
</evidence>
<dbReference type="EMBL" id="GBXM01080016">
    <property type="protein sequence ID" value="JAH28561.1"/>
    <property type="molecule type" value="Transcribed_RNA"/>
</dbReference>
<sequence length="48" mass="5714">MIFREATAHWHSLDQTLLMFTLSCQGKNRHQMNRSSWNARVILHGILY</sequence>
<proteinExistence type="predicted"/>
<dbReference type="AlphaFoldDB" id="A0A0E9RHC7"/>
<accession>A0A0E9RHC7</accession>
<organism evidence="1">
    <name type="scientific">Anguilla anguilla</name>
    <name type="common">European freshwater eel</name>
    <name type="synonym">Muraena anguilla</name>
    <dbReference type="NCBI Taxonomy" id="7936"/>
    <lineage>
        <taxon>Eukaryota</taxon>
        <taxon>Metazoa</taxon>
        <taxon>Chordata</taxon>
        <taxon>Craniata</taxon>
        <taxon>Vertebrata</taxon>
        <taxon>Euteleostomi</taxon>
        <taxon>Actinopterygii</taxon>
        <taxon>Neopterygii</taxon>
        <taxon>Teleostei</taxon>
        <taxon>Anguilliformes</taxon>
        <taxon>Anguillidae</taxon>
        <taxon>Anguilla</taxon>
    </lineage>
</organism>
<reference evidence="1" key="1">
    <citation type="submission" date="2014-11" db="EMBL/GenBank/DDBJ databases">
        <authorList>
            <person name="Amaro Gonzalez C."/>
        </authorList>
    </citation>
    <scope>NUCLEOTIDE SEQUENCE</scope>
</reference>
<name>A0A0E9RHC7_ANGAN</name>
<protein>
    <submittedName>
        <fullName evidence="1">Uncharacterized protein</fullName>
    </submittedName>
</protein>